<accession>A0A024GP03</accession>
<gene>
    <name evidence="1" type="ORF">BN9_095670</name>
</gene>
<dbReference type="InParanoid" id="A0A024GP03"/>
<dbReference type="AlphaFoldDB" id="A0A024GP03"/>
<protein>
    <submittedName>
        <fullName evidence="1">Uncharacterized protein</fullName>
    </submittedName>
</protein>
<comment type="caution">
    <text evidence="1">The sequence shown here is derived from an EMBL/GenBank/DDBJ whole genome shotgun (WGS) entry which is preliminary data.</text>
</comment>
<evidence type="ECO:0000313" key="2">
    <source>
        <dbReference type="Proteomes" id="UP000053237"/>
    </source>
</evidence>
<organism evidence="1 2">
    <name type="scientific">Albugo candida</name>
    <dbReference type="NCBI Taxonomy" id="65357"/>
    <lineage>
        <taxon>Eukaryota</taxon>
        <taxon>Sar</taxon>
        <taxon>Stramenopiles</taxon>
        <taxon>Oomycota</taxon>
        <taxon>Peronosporomycetes</taxon>
        <taxon>Albuginales</taxon>
        <taxon>Albuginaceae</taxon>
        <taxon>Albugo</taxon>
    </lineage>
</organism>
<reference evidence="1 2" key="1">
    <citation type="submission" date="2012-05" db="EMBL/GenBank/DDBJ databases">
        <title>Recombination and specialization in a pathogen metapopulation.</title>
        <authorList>
            <person name="Gardiner A."/>
            <person name="Kemen E."/>
            <person name="Schultz-Larsen T."/>
            <person name="MacLean D."/>
            <person name="Van Oosterhout C."/>
            <person name="Jones J.D.G."/>
        </authorList>
    </citation>
    <scope>NUCLEOTIDE SEQUENCE [LARGE SCALE GENOMIC DNA]</scope>
    <source>
        <strain evidence="1 2">Ac Nc2</strain>
    </source>
</reference>
<dbReference type="EMBL" id="CAIX01000226">
    <property type="protein sequence ID" value="CCI48437.1"/>
    <property type="molecule type" value="Genomic_DNA"/>
</dbReference>
<name>A0A024GP03_9STRA</name>
<evidence type="ECO:0000313" key="1">
    <source>
        <dbReference type="EMBL" id="CCI48437.1"/>
    </source>
</evidence>
<dbReference type="Proteomes" id="UP000053237">
    <property type="component" value="Unassembled WGS sequence"/>
</dbReference>
<sequence length="77" mass="8688">MALQIKTCHNPSPDFEVQVSTSNTARVILVHGKVQCFSWLPSPQDNIISTNIYFAVDMAKGIFAQSIHFFFRTQNSL</sequence>
<proteinExistence type="predicted"/>
<keyword evidence="2" id="KW-1185">Reference proteome</keyword>